<dbReference type="AlphaFoldDB" id="A0A1H8C3P1"/>
<dbReference type="RefSeq" id="WP_075010459.1">
    <property type="nucleotide sequence ID" value="NZ_FOAP01000025.1"/>
</dbReference>
<feature type="domain" description="Metalloprotease TldD/E central" evidence="4">
    <location>
        <begin position="125"/>
        <end position="224"/>
    </location>
</feature>
<protein>
    <recommendedName>
        <fullName evidence="7">PmbA protein</fullName>
    </recommendedName>
</protein>
<evidence type="ECO:0000313" key="6">
    <source>
        <dbReference type="Proteomes" id="UP000182719"/>
    </source>
</evidence>
<dbReference type="Pfam" id="PF19289">
    <property type="entry name" value="PmbA_TldD_3rd"/>
    <property type="match status" value="1"/>
</dbReference>
<dbReference type="InterPro" id="IPR047657">
    <property type="entry name" value="PmbA"/>
</dbReference>
<dbReference type="InterPro" id="IPR035068">
    <property type="entry name" value="TldD/PmbA_N"/>
</dbReference>
<dbReference type="GO" id="GO:0008237">
    <property type="term" value="F:metallopeptidase activity"/>
    <property type="evidence" value="ECO:0007669"/>
    <property type="project" value="InterPro"/>
</dbReference>
<dbReference type="InterPro" id="IPR045569">
    <property type="entry name" value="Metalloprtase-TldD/E_C"/>
</dbReference>
<evidence type="ECO:0000259" key="3">
    <source>
        <dbReference type="Pfam" id="PF19289"/>
    </source>
</evidence>
<organism evidence="5 6">
    <name type="scientific">Stigmatella aurantiaca</name>
    <dbReference type="NCBI Taxonomy" id="41"/>
    <lineage>
        <taxon>Bacteria</taxon>
        <taxon>Pseudomonadati</taxon>
        <taxon>Myxococcota</taxon>
        <taxon>Myxococcia</taxon>
        <taxon>Myxococcales</taxon>
        <taxon>Cystobacterineae</taxon>
        <taxon>Archangiaceae</taxon>
        <taxon>Stigmatella</taxon>
    </lineage>
</organism>
<dbReference type="SUPFAM" id="SSF111283">
    <property type="entry name" value="Putative modulator of DNA gyrase, PmbA/TldD"/>
    <property type="match status" value="1"/>
</dbReference>
<feature type="domain" description="Metalloprotease TldD/E N-terminal" evidence="2">
    <location>
        <begin position="23"/>
        <end position="88"/>
    </location>
</feature>
<proteinExistence type="inferred from homology"/>
<dbReference type="Gene3D" id="3.30.2290.10">
    <property type="entry name" value="PmbA/TldD superfamily"/>
    <property type="match status" value="1"/>
</dbReference>
<dbReference type="Proteomes" id="UP000182719">
    <property type="component" value="Unassembled WGS sequence"/>
</dbReference>
<keyword evidence="6" id="KW-1185">Reference proteome</keyword>
<feature type="domain" description="Metalloprotease TldD/E C-terminal" evidence="3">
    <location>
        <begin position="231"/>
        <end position="448"/>
    </location>
</feature>
<evidence type="ECO:0000259" key="2">
    <source>
        <dbReference type="Pfam" id="PF01523"/>
    </source>
</evidence>
<evidence type="ECO:0008006" key="7">
    <source>
        <dbReference type="Google" id="ProtNLM"/>
    </source>
</evidence>
<gene>
    <name evidence="5" type="ORF">SAMN05444354_12566</name>
</gene>
<evidence type="ECO:0000256" key="1">
    <source>
        <dbReference type="ARBA" id="ARBA00005836"/>
    </source>
</evidence>
<dbReference type="Pfam" id="PF19290">
    <property type="entry name" value="PmbA_TldD_2nd"/>
    <property type="match status" value="1"/>
</dbReference>
<dbReference type="InterPro" id="IPR002510">
    <property type="entry name" value="Metalloprtase-TldD/E_N"/>
</dbReference>
<sequence length="449" mass="48078">MTGYEQLAKKLVQRAKKKGAKQAEAFIEAGRQSSCRVRDGEIEDLTEATSKGVGLRVITKDHRLGFAYTSDFDPSSLEGFVDRALQLAQAAAPNKLNGLPNLKELGKLGDTGELYDPAVASLAGDWKIKAALEMEKAGKAVDPRITTFDNVGAGDYVSEVYVASSEGMSAGYAGTYVYLAASPVAAENGQLQTSYWIDYKRFLSDLDAPESVGREAARRAVRMLGAKRAKTQQVPVIFDPLVAASFVNNIASAADGNAIYKNSSVFVSKLGKRLAPETVTVVDDGLLKRGLGTSPFDGEGVATRRTALLDKGVLRNYLYDSFTARKAKAKTTGNAARGYSSLPHIGTNNLYLEPGTRTPEELVREVKNGFYVTAMLGSGANPVTGDYSRGANGLWIENGELTYAVQEVTVAGNLLQMLQDLDGIGNDLQFRGSSGAPTLRFKQLTISGD</sequence>
<evidence type="ECO:0000259" key="4">
    <source>
        <dbReference type="Pfam" id="PF19290"/>
    </source>
</evidence>
<dbReference type="Pfam" id="PF01523">
    <property type="entry name" value="PmbA_TldD_1st"/>
    <property type="match status" value="1"/>
</dbReference>
<name>A0A1H8C3P1_STIAU</name>
<dbReference type="GO" id="GO:0006508">
    <property type="term" value="P:proteolysis"/>
    <property type="evidence" value="ECO:0007669"/>
    <property type="project" value="InterPro"/>
</dbReference>
<dbReference type="InterPro" id="IPR045570">
    <property type="entry name" value="Metalloprtase-TldD/E_cen_dom"/>
</dbReference>
<dbReference type="InterPro" id="IPR036059">
    <property type="entry name" value="TldD/PmbA_sf"/>
</dbReference>
<evidence type="ECO:0000313" key="5">
    <source>
        <dbReference type="EMBL" id="SEM89666.1"/>
    </source>
</evidence>
<dbReference type="EMBL" id="FOAP01000025">
    <property type="protein sequence ID" value="SEM89666.1"/>
    <property type="molecule type" value="Genomic_DNA"/>
</dbReference>
<reference evidence="6" key="1">
    <citation type="submission" date="2016-10" db="EMBL/GenBank/DDBJ databases">
        <authorList>
            <person name="Varghese N."/>
            <person name="Submissions S."/>
        </authorList>
    </citation>
    <scope>NUCLEOTIDE SEQUENCE [LARGE SCALE GENOMIC DNA]</scope>
    <source>
        <strain evidence="6">DSM 17044</strain>
    </source>
</reference>
<dbReference type="GO" id="GO:0005829">
    <property type="term" value="C:cytosol"/>
    <property type="evidence" value="ECO:0007669"/>
    <property type="project" value="TreeGrafter"/>
</dbReference>
<dbReference type="OrthoDB" id="9803618at2"/>
<comment type="similarity">
    <text evidence="1">Belongs to the peptidase U62 family.</text>
</comment>
<accession>A0A1H8C3P1</accession>
<dbReference type="PANTHER" id="PTHR43421:SF1">
    <property type="entry name" value="METALLOPROTEASE PMBA"/>
    <property type="match status" value="1"/>
</dbReference>
<dbReference type="PANTHER" id="PTHR43421">
    <property type="entry name" value="METALLOPROTEASE PMBA"/>
    <property type="match status" value="1"/>
</dbReference>